<comment type="similarity">
    <text evidence="4">Belongs to the arginase family.</text>
</comment>
<evidence type="ECO:0000256" key="1">
    <source>
        <dbReference type="ARBA" id="ARBA00022723"/>
    </source>
</evidence>
<dbReference type="GO" id="GO:0033389">
    <property type="term" value="P:putrescine biosynthetic process from arginine, via agmatine"/>
    <property type="evidence" value="ECO:0007669"/>
    <property type="project" value="TreeGrafter"/>
</dbReference>
<feature type="binding site" evidence="3">
    <location>
        <position position="130"/>
    </location>
    <ligand>
        <name>Mn(2+)</name>
        <dbReference type="ChEBI" id="CHEBI:29035"/>
        <label>1</label>
    </ligand>
</feature>
<accession>A0A8I1WBP4</accession>
<dbReference type="PIRSF" id="PIRSF036979">
    <property type="entry name" value="Arginase"/>
    <property type="match status" value="1"/>
</dbReference>
<evidence type="ECO:0000256" key="3">
    <source>
        <dbReference type="PIRSR" id="PIRSR036979-1"/>
    </source>
</evidence>
<dbReference type="EMBL" id="JAFNAA010000041">
    <property type="protein sequence ID" value="MBO1109852.1"/>
    <property type="molecule type" value="Genomic_DNA"/>
</dbReference>
<dbReference type="Pfam" id="PF00491">
    <property type="entry name" value="Arginase"/>
    <property type="match status" value="1"/>
</dbReference>
<name>A0A8I1WBP4_PLESH</name>
<feature type="binding site" evidence="3">
    <location>
        <position position="154"/>
    </location>
    <ligand>
        <name>Mn(2+)</name>
        <dbReference type="ChEBI" id="CHEBI:29035"/>
        <label>1</label>
    </ligand>
</feature>
<dbReference type="RefSeq" id="WP_207542794.1">
    <property type="nucleotide sequence ID" value="NZ_JAFNAA010000041.1"/>
</dbReference>
<dbReference type="GO" id="GO:0008783">
    <property type="term" value="F:agmatinase activity"/>
    <property type="evidence" value="ECO:0007669"/>
    <property type="project" value="TreeGrafter"/>
</dbReference>
<protein>
    <submittedName>
        <fullName evidence="5">Agmatinase</fullName>
    </submittedName>
</protein>
<proteinExistence type="inferred from homology"/>
<gene>
    <name evidence="5" type="ORF">J2R62_16890</name>
</gene>
<dbReference type="Proteomes" id="UP000664658">
    <property type="component" value="Unassembled WGS sequence"/>
</dbReference>
<feature type="binding site" evidence="3">
    <location>
        <position position="156"/>
    </location>
    <ligand>
        <name>Mn(2+)</name>
        <dbReference type="ChEBI" id="CHEBI:29035"/>
        <label>1</label>
    </ligand>
</feature>
<dbReference type="PANTHER" id="PTHR11358:SF26">
    <property type="entry name" value="GUANIDINO ACID HYDROLASE, MITOCHONDRIAL"/>
    <property type="match status" value="1"/>
</dbReference>
<evidence type="ECO:0000313" key="6">
    <source>
        <dbReference type="Proteomes" id="UP000664658"/>
    </source>
</evidence>
<dbReference type="PANTHER" id="PTHR11358">
    <property type="entry name" value="ARGINASE/AGMATINASE"/>
    <property type="match status" value="1"/>
</dbReference>
<sequence length="321" mass="34906">MSFPLTVPPSKKHQSFLWSPICTDLDNLNAHISILGVPFGQAYSAEHITNDQSHAPDAIRAMSDRICRQLNHYDFDIGGPLLDNRDINVVDVGNVPADPTDLSSHSVRTEETVRKILAAGAIPIIFGGDHGIPIPVLRAYDTQDPITLIHIDAHLDWRDDVNGIREGLSSPIRRASEMSHIGEIFQLGLRAQGSARTEDYEAALAYGAHLYTAYDIHENGIESVLAAIPDNGRYYLTIDADGLDPTIMPGVAGPALGGLTYIQMRKLIHGLVKKGRVVGMDIVEICPSLDVNNISCITAGRLVVNFIGAAVRAEYFDTPIV</sequence>
<keyword evidence="2" id="KW-0378">Hydrolase</keyword>
<keyword evidence="3" id="KW-0464">Manganese</keyword>
<dbReference type="GO" id="GO:0046872">
    <property type="term" value="F:metal ion binding"/>
    <property type="evidence" value="ECO:0007669"/>
    <property type="project" value="UniProtKB-KW"/>
</dbReference>
<comment type="caution">
    <text evidence="5">The sequence shown here is derived from an EMBL/GenBank/DDBJ whole genome shotgun (WGS) entry which is preliminary data.</text>
</comment>
<dbReference type="CDD" id="cd11589">
    <property type="entry name" value="Agmatinase_like_1"/>
    <property type="match status" value="1"/>
</dbReference>
<feature type="binding site" evidence="3">
    <location>
        <position position="152"/>
    </location>
    <ligand>
        <name>Mn(2+)</name>
        <dbReference type="ChEBI" id="CHEBI:29035"/>
        <label>1</label>
    </ligand>
</feature>
<feature type="binding site" evidence="3">
    <location>
        <position position="239"/>
    </location>
    <ligand>
        <name>Mn(2+)</name>
        <dbReference type="ChEBI" id="CHEBI:29035"/>
        <label>1</label>
    </ligand>
</feature>
<dbReference type="Gene3D" id="3.40.800.10">
    <property type="entry name" value="Ureohydrolase domain"/>
    <property type="match status" value="1"/>
</dbReference>
<dbReference type="InterPro" id="IPR006035">
    <property type="entry name" value="Ureohydrolase"/>
</dbReference>
<keyword evidence="1 3" id="KW-0479">Metal-binding</keyword>
<evidence type="ECO:0000313" key="5">
    <source>
        <dbReference type="EMBL" id="MBO1109852.1"/>
    </source>
</evidence>
<evidence type="ECO:0000256" key="2">
    <source>
        <dbReference type="ARBA" id="ARBA00022801"/>
    </source>
</evidence>
<comment type="cofactor">
    <cofactor evidence="3">
        <name>Mn(2+)</name>
        <dbReference type="ChEBI" id="CHEBI:29035"/>
    </cofactor>
    <text evidence="3">Binds 2 manganese ions per subunit.</text>
</comment>
<reference evidence="5" key="1">
    <citation type="submission" date="2021-03" db="EMBL/GenBank/DDBJ databases">
        <title>Plesiomonas shigelloides zfcc0051, isolated from zebrafish feces.</title>
        <authorList>
            <person name="Vanderhoek Z."/>
            <person name="Gaulke C."/>
        </authorList>
    </citation>
    <scope>NUCLEOTIDE SEQUENCE</scope>
    <source>
        <strain evidence="5">Zfcc0051</strain>
    </source>
</reference>
<organism evidence="5 6">
    <name type="scientific">Plesiomonas shigelloides</name>
    <name type="common">Aeromonas shigelloides</name>
    <dbReference type="NCBI Taxonomy" id="703"/>
    <lineage>
        <taxon>Bacteria</taxon>
        <taxon>Pseudomonadati</taxon>
        <taxon>Pseudomonadota</taxon>
        <taxon>Gammaproteobacteria</taxon>
        <taxon>Enterobacterales</taxon>
        <taxon>Enterobacteriaceae</taxon>
        <taxon>Plesiomonas</taxon>
    </lineage>
</organism>
<dbReference type="InterPro" id="IPR023696">
    <property type="entry name" value="Ureohydrolase_dom_sf"/>
</dbReference>
<dbReference type="PROSITE" id="PS51409">
    <property type="entry name" value="ARGINASE_2"/>
    <property type="match status" value="1"/>
</dbReference>
<feature type="binding site" evidence="3">
    <location>
        <position position="241"/>
    </location>
    <ligand>
        <name>Mn(2+)</name>
        <dbReference type="ChEBI" id="CHEBI:29035"/>
        <label>1</label>
    </ligand>
</feature>
<dbReference type="AlphaFoldDB" id="A0A8I1WBP4"/>
<dbReference type="SUPFAM" id="SSF52768">
    <property type="entry name" value="Arginase/deacetylase"/>
    <property type="match status" value="1"/>
</dbReference>
<evidence type="ECO:0000256" key="4">
    <source>
        <dbReference type="PROSITE-ProRule" id="PRU00742"/>
    </source>
</evidence>